<dbReference type="PROSITE" id="PS51821">
    <property type="entry name" value="VELVET"/>
    <property type="match status" value="1"/>
</dbReference>
<reference evidence="6 7" key="1">
    <citation type="journal article" date="2019" name="Nat. Ecol. Evol.">
        <title>Megaphylogeny resolves global patterns of mushroom evolution.</title>
        <authorList>
            <person name="Varga T."/>
            <person name="Krizsan K."/>
            <person name="Foldi C."/>
            <person name="Dima B."/>
            <person name="Sanchez-Garcia M."/>
            <person name="Sanchez-Ramirez S."/>
            <person name="Szollosi G.J."/>
            <person name="Szarkandi J.G."/>
            <person name="Papp V."/>
            <person name="Albert L."/>
            <person name="Andreopoulos W."/>
            <person name="Angelini C."/>
            <person name="Antonin V."/>
            <person name="Barry K.W."/>
            <person name="Bougher N.L."/>
            <person name="Buchanan P."/>
            <person name="Buyck B."/>
            <person name="Bense V."/>
            <person name="Catcheside P."/>
            <person name="Chovatia M."/>
            <person name="Cooper J."/>
            <person name="Damon W."/>
            <person name="Desjardin D."/>
            <person name="Finy P."/>
            <person name="Geml J."/>
            <person name="Haridas S."/>
            <person name="Hughes K."/>
            <person name="Justo A."/>
            <person name="Karasinski D."/>
            <person name="Kautmanova I."/>
            <person name="Kiss B."/>
            <person name="Kocsube S."/>
            <person name="Kotiranta H."/>
            <person name="LaButti K.M."/>
            <person name="Lechner B.E."/>
            <person name="Liimatainen K."/>
            <person name="Lipzen A."/>
            <person name="Lukacs Z."/>
            <person name="Mihaltcheva S."/>
            <person name="Morgado L.N."/>
            <person name="Niskanen T."/>
            <person name="Noordeloos M.E."/>
            <person name="Ohm R.A."/>
            <person name="Ortiz-Santana B."/>
            <person name="Ovrebo C."/>
            <person name="Racz N."/>
            <person name="Riley R."/>
            <person name="Savchenko A."/>
            <person name="Shiryaev A."/>
            <person name="Soop K."/>
            <person name="Spirin V."/>
            <person name="Szebenyi C."/>
            <person name="Tomsovsky M."/>
            <person name="Tulloss R.E."/>
            <person name="Uehling J."/>
            <person name="Grigoriev I.V."/>
            <person name="Vagvolgyi C."/>
            <person name="Papp T."/>
            <person name="Martin F.M."/>
            <person name="Miettinen O."/>
            <person name="Hibbett D.S."/>
            <person name="Nagy L.G."/>
        </authorList>
    </citation>
    <scope>NUCLEOTIDE SEQUENCE [LARGE SCALE GENOMIC DNA]</scope>
    <source>
        <strain evidence="6 7">CBS 962.96</strain>
    </source>
</reference>
<dbReference type="AlphaFoldDB" id="A0A4S8MIK7"/>
<dbReference type="GO" id="GO:0005634">
    <property type="term" value="C:nucleus"/>
    <property type="evidence" value="ECO:0007669"/>
    <property type="project" value="UniProtKB-SubCell"/>
</dbReference>
<proteinExistence type="predicted"/>
<dbReference type="EMBL" id="ML179081">
    <property type="protein sequence ID" value="THV02034.1"/>
    <property type="molecule type" value="Genomic_DNA"/>
</dbReference>
<accession>A0A4S8MIK7</accession>
<keyword evidence="2" id="KW-0805">Transcription regulation</keyword>
<dbReference type="PANTHER" id="PTHR33572:SF3">
    <property type="entry name" value="VELVET COMPLEX SUBUNIT B"/>
    <property type="match status" value="1"/>
</dbReference>
<keyword evidence="7" id="KW-1185">Reference proteome</keyword>
<dbReference type="Gene3D" id="2.60.40.3960">
    <property type="entry name" value="Velvet domain"/>
    <property type="match status" value="1"/>
</dbReference>
<evidence type="ECO:0000313" key="7">
    <source>
        <dbReference type="Proteomes" id="UP000297245"/>
    </source>
</evidence>
<gene>
    <name evidence="6" type="ORF">K435DRAFT_775770</name>
</gene>
<evidence type="ECO:0000256" key="3">
    <source>
        <dbReference type="ARBA" id="ARBA00023163"/>
    </source>
</evidence>
<dbReference type="OrthoDB" id="1746739at2759"/>
<keyword evidence="4" id="KW-0539">Nucleus</keyword>
<evidence type="ECO:0000256" key="2">
    <source>
        <dbReference type="ARBA" id="ARBA00023015"/>
    </source>
</evidence>
<evidence type="ECO:0000256" key="4">
    <source>
        <dbReference type="ARBA" id="ARBA00023242"/>
    </source>
</evidence>
<name>A0A4S8MIK7_DENBC</name>
<evidence type="ECO:0000313" key="6">
    <source>
        <dbReference type="EMBL" id="THV02034.1"/>
    </source>
</evidence>
<dbReference type="PANTHER" id="PTHR33572">
    <property type="entry name" value="SPORE DEVELOPMENT REGULATOR VOSA"/>
    <property type="match status" value="1"/>
</dbReference>
<comment type="subcellular location">
    <subcellularLocation>
        <location evidence="1">Nucleus</location>
    </subcellularLocation>
</comment>
<dbReference type="Proteomes" id="UP000297245">
    <property type="component" value="Unassembled WGS sequence"/>
</dbReference>
<dbReference type="InterPro" id="IPR021740">
    <property type="entry name" value="Velvet"/>
</dbReference>
<dbReference type="InterPro" id="IPR037525">
    <property type="entry name" value="Velvet_dom"/>
</dbReference>
<keyword evidence="3" id="KW-0804">Transcription</keyword>
<dbReference type="Pfam" id="PF11754">
    <property type="entry name" value="Velvet"/>
    <property type="match status" value="1"/>
</dbReference>
<dbReference type="InterPro" id="IPR038491">
    <property type="entry name" value="Velvet_dom_sf"/>
</dbReference>
<feature type="domain" description="Velvet" evidence="5">
    <location>
        <begin position="31"/>
        <end position="80"/>
    </location>
</feature>
<sequence>MIQVNNSVRRPAPAISVPETNGPELWGQYCGRKHYSLEVTQHPMRARMCGFGDKDRRPLAPAAVAKMIVRGDDNSLVDVE</sequence>
<evidence type="ECO:0000256" key="1">
    <source>
        <dbReference type="ARBA" id="ARBA00004123"/>
    </source>
</evidence>
<evidence type="ECO:0000259" key="5">
    <source>
        <dbReference type="PROSITE" id="PS51821"/>
    </source>
</evidence>
<organism evidence="6 7">
    <name type="scientific">Dendrothele bispora (strain CBS 962.96)</name>
    <dbReference type="NCBI Taxonomy" id="1314807"/>
    <lineage>
        <taxon>Eukaryota</taxon>
        <taxon>Fungi</taxon>
        <taxon>Dikarya</taxon>
        <taxon>Basidiomycota</taxon>
        <taxon>Agaricomycotina</taxon>
        <taxon>Agaricomycetes</taxon>
        <taxon>Agaricomycetidae</taxon>
        <taxon>Agaricales</taxon>
        <taxon>Agaricales incertae sedis</taxon>
        <taxon>Dendrothele</taxon>
    </lineage>
</organism>
<protein>
    <recommendedName>
        <fullName evidence="5">Velvet domain-containing protein</fullName>
    </recommendedName>
</protein>